<proteinExistence type="predicted"/>
<reference evidence="2 3" key="1">
    <citation type="journal article" date="2024" name="G3 (Bethesda)">
        <title>Genome assembly of Hibiscus sabdariffa L. provides insights into metabolisms of medicinal natural products.</title>
        <authorList>
            <person name="Kim T."/>
        </authorList>
    </citation>
    <scope>NUCLEOTIDE SEQUENCE [LARGE SCALE GENOMIC DNA]</scope>
    <source>
        <strain evidence="2">TK-2024</strain>
        <tissue evidence="2">Old leaves</tissue>
    </source>
</reference>
<gene>
    <name evidence="2" type="ORF">V6N12_041924</name>
</gene>
<protein>
    <recommendedName>
        <fullName evidence="1">Reverse transcriptase zinc-binding domain-containing protein</fullName>
    </recommendedName>
</protein>
<evidence type="ECO:0000313" key="3">
    <source>
        <dbReference type="Proteomes" id="UP001472677"/>
    </source>
</evidence>
<dbReference type="Proteomes" id="UP001472677">
    <property type="component" value="Unassembled WGS sequence"/>
</dbReference>
<comment type="caution">
    <text evidence="2">The sequence shown here is derived from an EMBL/GenBank/DDBJ whole genome shotgun (WGS) entry which is preliminary data.</text>
</comment>
<feature type="domain" description="Reverse transcriptase zinc-binding" evidence="1">
    <location>
        <begin position="54"/>
        <end position="147"/>
    </location>
</feature>
<evidence type="ECO:0000259" key="1">
    <source>
        <dbReference type="Pfam" id="PF13966"/>
    </source>
</evidence>
<name>A0ABR2EDA2_9ROSI</name>
<keyword evidence="3" id="KW-1185">Reference proteome</keyword>
<sequence length="184" mass="21152">MVADLIDAPTATWKMDVLESLFDTVHVHKICVIPLAKSELSDELMWRYDGSGKYTVKSGYQLLRLAYSNPLSGPVNSVVDYSRFYSVLWSVVLHAKVKVAMWKICNNYLPTFANLQLRKLNVDNCCLFCKSAVESVEHIMRDCEFIHHLFYAQGVSYCVHVDEYNWKDWLAVTFSSLSHDTVRS</sequence>
<dbReference type="EMBL" id="JBBPBM010000015">
    <property type="protein sequence ID" value="KAK8558623.1"/>
    <property type="molecule type" value="Genomic_DNA"/>
</dbReference>
<evidence type="ECO:0000313" key="2">
    <source>
        <dbReference type="EMBL" id="KAK8558623.1"/>
    </source>
</evidence>
<dbReference type="InterPro" id="IPR026960">
    <property type="entry name" value="RVT-Znf"/>
</dbReference>
<accession>A0ABR2EDA2</accession>
<dbReference type="Pfam" id="PF13966">
    <property type="entry name" value="zf-RVT"/>
    <property type="match status" value="1"/>
</dbReference>
<organism evidence="2 3">
    <name type="scientific">Hibiscus sabdariffa</name>
    <name type="common">roselle</name>
    <dbReference type="NCBI Taxonomy" id="183260"/>
    <lineage>
        <taxon>Eukaryota</taxon>
        <taxon>Viridiplantae</taxon>
        <taxon>Streptophyta</taxon>
        <taxon>Embryophyta</taxon>
        <taxon>Tracheophyta</taxon>
        <taxon>Spermatophyta</taxon>
        <taxon>Magnoliopsida</taxon>
        <taxon>eudicotyledons</taxon>
        <taxon>Gunneridae</taxon>
        <taxon>Pentapetalae</taxon>
        <taxon>rosids</taxon>
        <taxon>malvids</taxon>
        <taxon>Malvales</taxon>
        <taxon>Malvaceae</taxon>
        <taxon>Malvoideae</taxon>
        <taxon>Hibiscus</taxon>
    </lineage>
</organism>